<evidence type="ECO:0000256" key="1">
    <source>
        <dbReference type="SAM" id="Phobius"/>
    </source>
</evidence>
<keyword evidence="1" id="KW-0812">Transmembrane</keyword>
<dbReference type="InParanoid" id="A0A0L0HU19"/>
<reference evidence="2 3" key="1">
    <citation type="submission" date="2009-08" db="EMBL/GenBank/DDBJ databases">
        <title>The Genome Sequence of Spizellomyces punctatus strain DAOM BR117.</title>
        <authorList>
            <consortium name="The Broad Institute Genome Sequencing Platform"/>
            <person name="Russ C."/>
            <person name="Cuomo C."/>
            <person name="Shea T."/>
            <person name="Young S.K."/>
            <person name="Zeng Q."/>
            <person name="Koehrsen M."/>
            <person name="Haas B."/>
            <person name="Borodovsky M."/>
            <person name="Guigo R."/>
            <person name="Alvarado L."/>
            <person name="Berlin A."/>
            <person name="Bochicchio J."/>
            <person name="Borenstein D."/>
            <person name="Chapman S."/>
            <person name="Chen Z."/>
            <person name="Engels R."/>
            <person name="Freedman E."/>
            <person name="Gellesch M."/>
            <person name="Goldberg J."/>
            <person name="Griggs A."/>
            <person name="Gujja S."/>
            <person name="Heiman D."/>
            <person name="Hepburn T."/>
            <person name="Howarth C."/>
            <person name="Jen D."/>
            <person name="Larson L."/>
            <person name="Lewis B."/>
            <person name="Mehta T."/>
            <person name="Park D."/>
            <person name="Pearson M."/>
            <person name="Roberts A."/>
            <person name="Saif S."/>
            <person name="Shenoy N."/>
            <person name="Sisk P."/>
            <person name="Stolte C."/>
            <person name="Sykes S."/>
            <person name="Thomson T."/>
            <person name="Walk T."/>
            <person name="White J."/>
            <person name="Yandava C."/>
            <person name="Burger G."/>
            <person name="Gray M.W."/>
            <person name="Holland P.W.H."/>
            <person name="King N."/>
            <person name="Lang F.B.F."/>
            <person name="Roger A.J."/>
            <person name="Ruiz-Trillo I."/>
            <person name="Lander E."/>
            <person name="Nusbaum C."/>
        </authorList>
    </citation>
    <scope>NUCLEOTIDE SEQUENCE [LARGE SCALE GENOMIC DNA]</scope>
    <source>
        <strain evidence="2 3">DAOM BR117</strain>
    </source>
</reference>
<evidence type="ECO:0000313" key="2">
    <source>
        <dbReference type="EMBL" id="KND04588.1"/>
    </source>
</evidence>
<feature type="transmembrane region" description="Helical" evidence="1">
    <location>
        <begin position="36"/>
        <end position="59"/>
    </location>
</feature>
<organism evidence="2 3">
    <name type="scientific">Spizellomyces punctatus (strain DAOM BR117)</name>
    <dbReference type="NCBI Taxonomy" id="645134"/>
    <lineage>
        <taxon>Eukaryota</taxon>
        <taxon>Fungi</taxon>
        <taxon>Fungi incertae sedis</taxon>
        <taxon>Chytridiomycota</taxon>
        <taxon>Chytridiomycota incertae sedis</taxon>
        <taxon>Chytridiomycetes</taxon>
        <taxon>Spizellomycetales</taxon>
        <taxon>Spizellomycetaceae</taxon>
        <taxon>Spizellomyces</taxon>
    </lineage>
</organism>
<gene>
    <name evidence="2" type="ORF">SPPG_08832</name>
</gene>
<dbReference type="GeneID" id="27691957"/>
<accession>A0A0L0HU19</accession>
<protein>
    <recommendedName>
        <fullName evidence="4">Complex I-B15</fullName>
    </recommendedName>
</protein>
<keyword evidence="1" id="KW-0472">Membrane</keyword>
<dbReference type="AlphaFoldDB" id="A0A0L0HU19"/>
<evidence type="ECO:0000313" key="3">
    <source>
        <dbReference type="Proteomes" id="UP000053201"/>
    </source>
</evidence>
<keyword evidence="1" id="KW-1133">Transmembrane helix</keyword>
<evidence type="ECO:0008006" key="4">
    <source>
        <dbReference type="Google" id="ProtNLM"/>
    </source>
</evidence>
<dbReference type="Proteomes" id="UP000053201">
    <property type="component" value="Unassembled WGS sequence"/>
</dbReference>
<sequence>MAGGGKYPPVLIDPAIEKWYHMKENTHAYYKLNRRAVGIGAMLTVVLPAAVFLGSWAWMGSFQPRGAGRGDKFFFSTNE</sequence>
<name>A0A0L0HU19_SPIPD</name>
<dbReference type="EMBL" id="KQ257450">
    <property type="protein sequence ID" value="KND04588.1"/>
    <property type="molecule type" value="Genomic_DNA"/>
</dbReference>
<proteinExistence type="predicted"/>
<dbReference type="VEuPathDB" id="FungiDB:SPPG_08832"/>
<keyword evidence="3" id="KW-1185">Reference proteome</keyword>
<dbReference type="OrthoDB" id="15108at2759"/>
<dbReference type="RefSeq" id="XP_016612627.1">
    <property type="nucleotide sequence ID" value="XM_016756972.1"/>
</dbReference>